<accession>A0A1B0GLU5</accession>
<protein>
    <recommendedName>
        <fullName evidence="4">DH domain-containing protein</fullName>
    </recommendedName>
</protein>
<dbReference type="AlphaFoldDB" id="A0A1B0GLU5"/>
<evidence type="ECO:0008006" key="4">
    <source>
        <dbReference type="Google" id="ProtNLM"/>
    </source>
</evidence>
<reference evidence="2" key="1">
    <citation type="submission" date="2022-08" db="UniProtKB">
        <authorList>
            <consortium name="EnsemblMetazoa"/>
        </authorList>
    </citation>
    <scope>IDENTIFICATION</scope>
    <source>
        <strain evidence="2">Israel</strain>
    </source>
</reference>
<evidence type="ECO:0000313" key="3">
    <source>
        <dbReference type="Proteomes" id="UP000092462"/>
    </source>
</evidence>
<name>A0A1B0GLU5_PHLPP</name>
<evidence type="ECO:0000313" key="2">
    <source>
        <dbReference type="EnsemblMetazoa" id="PPAI000101-PA"/>
    </source>
</evidence>
<dbReference type="SUPFAM" id="SSF48065">
    <property type="entry name" value="DBL homology domain (DH-domain)"/>
    <property type="match status" value="1"/>
</dbReference>
<dbReference type="EnsemblMetazoa" id="PPAI000101-RA">
    <property type="protein sequence ID" value="PPAI000101-PA"/>
    <property type="gene ID" value="PPAI000101"/>
</dbReference>
<proteinExistence type="predicted"/>
<organism evidence="2 3">
    <name type="scientific">Phlebotomus papatasi</name>
    <name type="common">Sandfly</name>
    <dbReference type="NCBI Taxonomy" id="29031"/>
    <lineage>
        <taxon>Eukaryota</taxon>
        <taxon>Metazoa</taxon>
        <taxon>Ecdysozoa</taxon>
        <taxon>Arthropoda</taxon>
        <taxon>Hexapoda</taxon>
        <taxon>Insecta</taxon>
        <taxon>Pterygota</taxon>
        <taxon>Neoptera</taxon>
        <taxon>Endopterygota</taxon>
        <taxon>Diptera</taxon>
        <taxon>Nematocera</taxon>
        <taxon>Psychodoidea</taxon>
        <taxon>Psychodidae</taxon>
        <taxon>Phlebotomus</taxon>
        <taxon>Phlebotomus</taxon>
    </lineage>
</organism>
<dbReference type="VEuPathDB" id="VectorBase:PPAI000101"/>
<dbReference type="VEuPathDB" id="VectorBase:PPAPM1_011614"/>
<feature type="compositionally biased region" description="Low complexity" evidence="1">
    <location>
        <begin position="17"/>
        <end position="33"/>
    </location>
</feature>
<dbReference type="Proteomes" id="UP000092462">
    <property type="component" value="Unassembled WGS sequence"/>
</dbReference>
<dbReference type="EMBL" id="AJVK01002052">
    <property type="status" value="NOT_ANNOTATED_CDS"/>
    <property type="molecule type" value="Genomic_DNA"/>
</dbReference>
<feature type="region of interest" description="Disordered" evidence="1">
    <location>
        <begin position="1"/>
        <end position="37"/>
    </location>
</feature>
<evidence type="ECO:0000256" key="1">
    <source>
        <dbReference type="SAM" id="MobiDB-lite"/>
    </source>
</evidence>
<keyword evidence="3" id="KW-1185">Reference proteome</keyword>
<dbReference type="EMBL" id="AJVK01002051">
    <property type="status" value="NOT_ANNOTATED_CDS"/>
    <property type="molecule type" value="Genomic_DNA"/>
</dbReference>
<dbReference type="Gene3D" id="1.20.900.10">
    <property type="entry name" value="Dbl homology (DH) domain"/>
    <property type="match status" value="1"/>
</dbReference>
<dbReference type="InterPro" id="IPR035899">
    <property type="entry name" value="DBL_dom_sf"/>
</dbReference>
<sequence>MEGPPDSGISINGDTGSSPDSDNSSQQSQNQSDVEARRLKRGHVLAELLDTERIYVAEMGSILKVSLQIEQIQCYRD</sequence>